<keyword evidence="3 4" id="KW-0687">Ribonucleoprotein</keyword>
<proteinExistence type="inferred from homology"/>
<dbReference type="HAMAP" id="MF_01363">
    <property type="entry name" value="Ribosomal_bL21"/>
    <property type="match status" value="1"/>
</dbReference>
<comment type="similarity">
    <text evidence="1 4 5">Belongs to the bacterial ribosomal protein bL21 family.</text>
</comment>
<keyword evidence="4 5" id="KW-0699">rRNA-binding</keyword>
<evidence type="ECO:0000313" key="8">
    <source>
        <dbReference type="Proteomes" id="UP000228496"/>
    </source>
</evidence>
<dbReference type="GO" id="GO:0003735">
    <property type="term" value="F:structural constituent of ribosome"/>
    <property type="evidence" value="ECO:0007669"/>
    <property type="project" value="InterPro"/>
</dbReference>
<comment type="caution">
    <text evidence="7">The sequence shown here is derived from an EMBL/GenBank/DDBJ whole genome shotgun (WGS) entry which is preliminary data.</text>
</comment>
<keyword evidence="2 4" id="KW-0689">Ribosomal protein</keyword>
<organism evidence="7 8">
    <name type="scientific">Candidatus Yanofskybacteria bacterium CG10_big_fil_rev_8_21_14_0_10_36_16</name>
    <dbReference type="NCBI Taxonomy" id="1975096"/>
    <lineage>
        <taxon>Bacteria</taxon>
        <taxon>Candidatus Yanofskyibacteriota</taxon>
    </lineage>
</organism>
<evidence type="ECO:0000313" key="7">
    <source>
        <dbReference type="EMBL" id="PJE50667.1"/>
    </source>
</evidence>
<name>A0A2J0Q6U2_9BACT</name>
<dbReference type="InterPro" id="IPR028909">
    <property type="entry name" value="bL21-like"/>
</dbReference>
<dbReference type="GO" id="GO:0006412">
    <property type="term" value="P:translation"/>
    <property type="evidence" value="ECO:0007669"/>
    <property type="project" value="UniProtKB-UniRule"/>
</dbReference>
<evidence type="ECO:0000256" key="2">
    <source>
        <dbReference type="ARBA" id="ARBA00022980"/>
    </source>
</evidence>
<dbReference type="Proteomes" id="UP000228496">
    <property type="component" value="Unassembled WGS sequence"/>
</dbReference>
<evidence type="ECO:0000256" key="4">
    <source>
        <dbReference type="HAMAP-Rule" id="MF_01363"/>
    </source>
</evidence>
<gene>
    <name evidence="4" type="primary">rplU</name>
    <name evidence="7" type="ORF">COV29_02945</name>
</gene>
<feature type="region of interest" description="Disordered" evidence="6">
    <location>
        <begin position="45"/>
        <end position="70"/>
    </location>
</feature>
<evidence type="ECO:0000256" key="6">
    <source>
        <dbReference type="SAM" id="MobiDB-lite"/>
    </source>
</evidence>
<sequence>MSFAIIKTGGKQYKVAEGDKILVEKLDGEAGQEFDFEEVLMVSNGKSNEGKNSSADSSSSPQASSLQVGQPLVGGAKVHARILEQGKEKKKIVFKYSSKTRYKKKKGHKQPFTKVEILKISA</sequence>
<dbReference type="SUPFAM" id="SSF141091">
    <property type="entry name" value="L21p-like"/>
    <property type="match status" value="1"/>
</dbReference>
<comment type="subunit">
    <text evidence="4">Part of the 50S ribosomal subunit. Contacts protein L20.</text>
</comment>
<dbReference type="GO" id="GO:1990904">
    <property type="term" value="C:ribonucleoprotein complex"/>
    <property type="evidence" value="ECO:0007669"/>
    <property type="project" value="UniProtKB-KW"/>
</dbReference>
<dbReference type="Pfam" id="PF00829">
    <property type="entry name" value="Ribosomal_L21p"/>
    <property type="match status" value="1"/>
</dbReference>
<evidence type="ECO:0000256" key="3">
    <source>
        <dbReference type="ARBA" id="ARBA00023274"/>
    </source>
</evidence>
<accession>A0A2J0Q6U2</accession>
<comment type="function">
    <text evidence="4 5">This protein binds to 23S rRNA in the presence of protein L20.</text>
</comment>
<dbReference type="GO" id="GO:0019843">
    <property type="term" value="F:rRNA binding"/>
    <property type="evidence" value="ECO:0007669"/>
    <property type="project" value="UniProtKB-UniRule"/>
</dbReference>
<dbReference type="EMBL" id="PCXQ01000005">
    <property type="protein sequence ID" value="PJE50667.1"/>
    <property type="molecule type" value="Genomic_DNA"/>
</dbReference>
<protein>
    <recommendedName>
        <fullName evidence="4">Large ribosomal subunit protein bL21</fullName>
    </recommendedName>
</protein>
<evidence type="ECO:0000256" key="5">
    <source>
        <dbReference type="RuleBase" id="RU000562"/>
    </source>
</evidence>
<dbReference type="AlphaFoldDB" id="A0A2J0Q6U2"/>
<keyword evidence="4 5" id="KW-0694">RNA-binding</keyword>
<dbReference type="InterPro" id="IPR001787">
    <property type="entry name" value="Ribosomal_bL21"/>
</dbReference>
<dbReference type="PANTHER" id="PTHR21349:SF0">
    <property type="entry name" value="LARGE RIBOSOMAL SUBUNIT PROTEIN BL21M"/>
    <property type="match status" value="1"/>
</dbReference>
<evidence type="ECO:0000256" key="1">
    <source>
        <dbReference type="ARBA" id="ARBA00008563"/>
    </source>
</evidence>
<dbReference type="PANTHER" id="PTHR21349">
    <property type="entry name" value="50S RIBOSOMAL PROTEIN L21"/>
    <property type="match status" value="1"/>
</dbReference>
<dbReference type="GO" id="GO:0005840">
    <property type="term" value="C:ribosome"/>
    <property type="evidence" value="ECO:0007669"/>
    <property type="project" value="UniProtKB-KW"/>
</dbReference>
<feature type="compositionally biased region" description="Low complexity" evidence="6">
    <location>
        <begin position="45"/>
        <end position="65"/>
    </location>
</feature>
<reference evidence="7 8" key="1">
    <citation type="submission" date="2017-09" db="EMBL/GenBank/DDBJ databases">
        <title>Depth-based differentiation of microbial function through sediment-hosted aquifers and enrichment of novel symbionts in the deep terrestrial subsurface.</title>
        <authorList>
            <person name="Probst A.J."/>
            <person name="Ladd B."/>
            <person name="Jarett J.K."/>
            <person name="Geller-Mcgrath D.E."/>
            <person name="Sieber C.M."/>
            <person name="Emerson J.B."/>
            <person name="Anantharaman K."/>
            <person name="Thomas B.C."/>
            <person name="Malmstrom R."/>
            <person name="Stieglmeier M."/>
            <person name="Klingl A."/>
            <person name="Woyke T."/>
            <person name="Ryan C.M."/>
            <person name="Banfield J.F."/>
        </authorList>
    </citation>
    <scope>NUCLEOTIDE SEQUENCE [LARGE SCALE GENOMIC DNA]</scope>
    <source>
        <strain evidence="7">CG10_big_fil_rev_8_21_14_0_10_36_16</strain>
    </source>
</reference>
<dbReference type="GO" id="GO:0005737">
    <property type="term" value="C:cytoplasm"/>
    <property type="evidence" value="ECO:0007669"/>
    <property type="project" value="UniProtKB-ARBA"/>
</dbReference>
<dbReference type="NCBIfam" id="TIGR00061">
    <property type="entry name" value="L21"/>
    <property type="match status" value="2"/>
</dbReference>
<dbReference type="InterPro" id="IPR036164">
    <property type="entry name" value="bL21-like_sf"/>
</dbReference>